<dbReference type="Proteomes" id="UP000266906">
    <property type="component" value="Unassembled WGS sequence"/>
</dbReference>
<organism evidence="1 2">
    <name type="scientific">Kitasatospora cineracea</name>
    <dbReference type="NCBI Taxonomy" id="88074"/>
    <lineage>
        <taxon>Bacteria</taxon>
        <taxon>Bacillati</taxon>
        <taxon>Actinomycetota</taxon>
        <taxon>Actinomycetes</taxon>
        <taxon>Kitasatosporales</taxon>
        <taxon>Streptomycetaceae</taxon>
        <taxon>Kitasatospora</taxon>
    </lineage>
</organism>
<accession>A0A3N4RVL9</accession>
<reference evidence="1 2" key="1">
    <citation type="submission" date="2018-11" db="EMBL/GenBank/DDBJ databases">
        <title>Sequencing the genomes of 1000 actinobacteria strains.</title>
        <authorList>
            <person name="Klenk H.-P."/>
        </authorList>
    </citation>
    <scope>NUCLEOTIDE SEQUENCE [LARGE SCALE GENOMIC DNA]</scope>
    <source>
        <strain evidence="1 2">DSM 44781</strain>
    </source>
</reference>
<proteinExistence type="predicted"/>
<name>A0A3N4RVL9_9ACTN</name>
<evidence type="ECO:0008006" key="3">
    <source>
        <dbReference type="Google" id="ProtNLM"/>
    </source>
</evidence>
<protein>
    <recommendedName>
        <fullName evidence="3">DUF397 domain-containing protein</fullName>
    </recommendedName>
</protein>
<evidence type="ECO:0000313" key="1">
    <source>
        <dbReference type="EMBL" id="RPE35049.1"/>
    </source>
</evidence>
<dbReference type="EMBL" id="RKQG01000001">
    <property type="protein sequence ID" value="RPE35049.1"/>
    <property type="molecule type" value="Genomic_DNA"/>
</dbReference>
<gene>
    <name evidence="1" type="ORF">EDD38_3396</name>
</gene>
<dbReference type="RefSeq" id="WP_123818669.1">
    <property type="nucleotide sequence ID" value="NZ_JBEYIY010000010.1"/>
</dbReference>
<sequence>MTNLDIYELPAVSGAEPTAYCGGACTDGCVEVTALSDDAFALTDNKLTRVGRTSPEIRMTGEELDVFAAEWVRERGLTV</sequence>
<dbReference type="AlphaFoldDB" id="A0A3N4RVL9"/>
<keyword evidence="2" id="KW-1185">Reference proteome</keyword>
<evidence type="ECO:0000313" key="2">
    <source>
        <dbReference type="Proteomes" id="UP000266906"/>
    </source>
</evidence>
<comment type="caution">
    <text evidence="1">The sequence shown here is derived from an EMBL/GenBank/DDBJ whole genome shotgun (WGS) entry which is preliminary data.</text>
</comment>